<dbReference type="EMBL" id="SWBR01000003">
    <property type="protein sequence ID" value="TKC07989.1"/>
    <property type="molecule type" value="Genomic_DNA"/>
</dbReference>
<dbReference type="AlphaFoldDB" id="A0A4U1CLR2"/>
<evidence type="ECO:0008006" key="4">
    <source>
        <dbReference type="Google" id="ProtNLM"/>
    </source>
</evidence>
<dbReference type="RefSeq" id="WP_136841509.1">
    <property type="nucleotide sequence ID" value="NZ_SWBR01000003.1"/>
</dbReference>
<proteinExistence type="predicted"/>
<feature type="signal peptide" evidence="1">
    <location>
        <begin position="1"/>
        <end position="19"/>
    </location>
</feature>
<sequence length="181" mass="20777">MKTFSAVILLSIITLTAKAQVHLIKQSSIVKLDDGRLYYTAKSYIKQIDSLDKVLVKSPNDTTALMLRSFFYLKAGDLLANPYAADKIFIDRLLTGKRMIEKALSLKLIDLKAKIIAAELCNQLSYRYGGYNSDLSWKYDSKTLAKYAAFQKRYKEEAIEFYKELAVLDKNSAWEYQKKMN</sequence>
<accession>A0A4U1CLR2</accession>
<keyword evidence="3" id="KW-1185">Reference proteome</keyword>
<evidence type="ECO:0000256" key="1">
    <source>
        <dbReference type="SAM" id="SignalP"/>
    </source>
</evidence>
<feature type="chain" id="PRO_5020244308" description="DUF4294 domain-containing protein" evidence="1">
    <location>
        <begin position="20"/>
        <end position="181"/>
    </location>
</feature>
<name>A0A4U1CLR2_9SPHI</name>
<comment type="caution">
    <text evidence="2">The sequence shown here is derived from an EMBL/GenBank/DDBJ whole genome shotgun (WGS) entry which is preliminary data.</text>
</comment>
<keyword evidence="1" id="KW-0732">Signal</keyword>
<dbReference type="Proteomes" id="UP000309488">
    <property type="component" value="Unassembled WGS sequence"/>
</dbReference>
<organism evidence="2 3">
    <name type="scientific">Pedobacter polaris</name>
    <dbReference type="NCBI Taxonomy" id="2571273"/>
    <lineage>
        <taxon>Bacteria</taxon>
        <taxon>Pseudomonadati</taxon>
        <taxon>Bacteroidota</taxon>
        <taxon>Sphingobacteriia</taxon>
        <taxon>Sphingobacteriales</taxon>
        <taxon>Sphingobacteriaceae</taxon>
        <taxon>Pedobacter</taxon>
    </lineage>
</organism>
<evidence type="ECO:0000313" key="3">
    <source>
        <dbReference type="Proteomes" id="UP000309488"/>
    </source>
</evidence>
<gene>
    <name evidence="2" type="ORF">FA048_12555</name>
</gene>
<dbReference type="OrthoDB" id="795509at2"/>
<reference evidence="2 3" key="1">
    <citation type="submission" date="2019-04" db="EMBL/GenBank/DDBJ databases">
        <title>Pedobacter sp. RP-3-22 sp. nov., isolated from Arctic soil.</title>
        <authorList>
            <person name="Dahal R.H."/>
            <person name="Kim D.-U."/>
        </authorList>
    </citation>
    <scope>NUCLEOTIDE SEQUENCE [LARGE SCALE GENOMIC DNA]</scope>
    <source>
        <strain evidence="2 3">RP-3-22</strain>
    </source>
</reference>
<evidence type="ECO:0000313" key="2">
    <source>
        <dbReference type="EMBL" id="TKC07989.1"/>
    </source>
</evidence>
<protein>
    <recommendedName>
        <fullName evidence="4">DUF4294 domain-containing protein</fullName>
    </recommendedName>
</protein>